<dbReference type="KEGG" id="cgn:OK18_17860"/>
<dbReference type="PATRIC" id="fig|1324352.5.peg.3738"/>
<dbReference type="AlphaFoldDB" id="A0A0G3M6L4"/>
<evidence type="ECO:0000313" key="1">
    <source>
        <dbReference type="EMBL" id="AKK74220.1"/>
    </source>
</evidence>
<reference evidence="1 2" key="1">
    <citation type="submission" date="2014-11" db="EMBL/GenBank/DDBJ databases">
        <authorList>
            <person name="Park G.-S."/>
            <person name="Hong S.-J."/>
            <person name="Jung B.K."/>
            <person name="Khan A.R."/>
            <person name="Kwak Y."/>
            <person name="Shin J.-H."/>
        </authorList>
    </citation>
    <scope>NUCLEOTIDE SEQUENCE [LARGE SCALE GENOMIC DNA]</scope>
    <source>
        <strain evidence="1 2">DSM 27622</strain>
    </source>
</reference>
<dbReference type="OrthoDB" id="1551390at2"/>
<dbReference type="Proteomes" id="UP000035213">
    <property type="component" value="Chromosome"/>
</dbReference>
<proteinExistence type="predicted"/>
<dbReference type="RefSeq" id="WP_053328890.1">
    <property type="nucleotide sequence ID" value="NZ_CP009928.1"/>
</dbReference>
<accession>A0A0G3M6L4</accession>
<sequence>MELPNQIQDQFEKIDEKIENYYEKGNHNKIIELELEKWSLLPDVKENYDESFFIAKSLVDEYTQLKNNSEAKRWIDIFFLCDKERLDDGEREFVAGKSHYEFNEYQNAYEEFKIAFQKSEGRSFQDEDPKYLDLYKNPGKYIK</sequence>
<evidence type="ECO:0000313" key="2">
    <source>
        <dbReference type="Proteomes" id="UP000035213"/>
    </source>
</evidence>
<organism evidence="1 2">
    <name type="scientific">Chryseobacterium gallinarum</name>
    <dbReference type="NCBI Taxonomy" id="1324352"/>
    <lineage>
        <taxon>Bacteria</taxon>
        <taxon>Pseudomonadati</taxon>
        <taxon>Bacteroidota</taxon>
        <taxon>Flavobacteriia</taxon>
        <taxon>Flavobacteriales</taxon>
        <taxon>Weeksellaceae</taxon>
        <taxon>Chryseobacterium group</taxon>
        <taxon>Chryseobacterium</taxon>
    </lineage>
</organism>
<evidence type="ECO:0008006" key="3">
    <source>
        <dbReference type="Google" id="ProtNLM"/>
    </source>
</evidence>
<gene>
    <name evidence="1" type="ORF">OK18_17860</name>
</gene>
<protein>
    <recommendedName>
        <fullName evidence="3">Tetratricopeptide repeat protein</fullName>
    </recommendedName>
</protein>
<name>A0A0G3M6L4_CHRGL</name>
<dbReference type="STRING" id="1324352.OK18_17860"/>
<dbReference type="EMBL" id="CP009928">
    <property type="protein sequence ID" value="AKK74220.1"/>
    <property type="molecule type" value="Genomic_DNA"/>
</dbReference>